<evidence type="ECO:0000313" key="1">
    <source>
        <dbReference type="EMBL" id="KAA6355250.1"/>
    </source>
</evidence>
<proteinExistence type="predicted"/>
<comment type="caution">
    <text evidence="1">The sequence shown here is derived from an EMBL/GenBank/DDBJ whole genome shotgun (WGS) entry which is preliminary data.</text>
</comment>
<accession>A0A5J4TCG9</accession>
<dbReference type="EMBL" id="SNRW01034920">
    <property type="protein sequence ID" value="KAA6355250.1"/>
    <property type="molecule type" value="Genomic_DNA"/>
</dbReference>
<sequence length="109" mass="12585">MDLFLHQLLFELAYCARNVCQFSLVSGFYDPALFPDSSALELDFVTVEQQTTSLGLSLIQALAVPERSNLEQLWLDSKIYTEVSYGVELWETELGDQTFFIFYLLAFYF</sequence>
<evidence type="ECO:0000313" key="2">
    <source>
        <dbReference type="Proteomes" id="UP000324800"/>
    </source>
</evidence>
<dbReference type="Proteomes" id="UP000324800">
    <property type="component" value="Unassembled WGS sequence"/>
</dbReference>
<name>A0A5J4TCG9_9EUKA</name>
<gene>
    <name evidence="1" type="ORF">EZS28_049224</name>
</gene>
<protein>
    <submittedName>
        <fullName evidence="1">Uncharacterized protein</fullName>
    </submittedName>
</protein>
<reference evidence="1 2" key="1">
    <citation type="submission" date="2019-03" db="EMBL/GenBank/DDBJ databases">
        <title>Single cell metagenomics reveals metabolic interactions within the superorganism composed of flagellate Streblomastix strix and complex community of Bacteroidetes bacteria on its surface.</title>
        <authorList>
            <person name="Treitli S.C."/>
            <person name="Kolisko M."/>
            <person name="Husnik F."/>
            <person name="Keeling P."/>
            <person name="Hampl V."/>
        </authorList>
    </citation>
    <scope>NUCLEOTIDE SEQUENCE [LARGE SCALE GENOMIC DNA]</scope>
    <source>
        <strain evidence="1">ST1C</strain>
    </source>
</reference>
<organism evidence="1 2">
    <name type="scientific">Streblomastix strix</name>
    <dbReference type="NCBI Taxonomy" id="222440"/>
    <lineage>
        <taxon>Eukaryota</taxon>
        <taxon>Metamonada</taxon>
        <taxon>Preaxostyla</taxon>
        <taxon>Oxymonadida</taxon>
        <taxon>Streblomastigidae</taxon>
        <taxon>Streblomastix</taxon>
    </lineage>
</organism>
<dbReference type="AlphaFoldDB" id="A0A5J4TCG9"/>